<dbReference type="Proteomes" id="UP000433883">
    <property type="component" value="Unassembled WGS sequence"/>
</dbReference>
<dbReference type="EMBL" id="WNWQ01001032">
    <property type="protein sequence ID" value="KAE9962499.1"/>
    <property type="molecule type" value="Genomic_DNA"/>
</dbReference>
<dbReference type="Proteomes" id="UP000490939">
    <property type="component" value="Unassembled WGS sequence"/>
</dbReference>
<dbReference type="AlphaFoldDB" id="A0A8H3ZEP2"/>
<sequence length="145" mass="16682">MAHTTTKTKMATKPPPTFLTLPRELRQQILRLAFDDALYNDHVLTAFLHRPEIWALGVRREESMAWKMGGIRVVRGAWSTSTVAPRTYELARALLAVHEDIVEDVRYVLEKSIKKFEKGEEEAVTERWYAAYHQGATKAKVIVEM</sequence>
<evidence type="ECO:0000313" key="2">
    <source>
        <dbReference type="EMBL" id="KAE9989456.1"/>
    </source>
</evidence>
<dbReference type="EMBL" id="WNWR01000185">
    <property type="protein sequence ID" value="KAE9989456.1"/>
    <property type="molecule type" value="Genomic_DNA"/>
</dbReference>
<proteinExistence type="predicted"/>
<evidence type="ECO:0000313" key="1">
    <source>
        <dbReference type="EMBL" id="KAE9962499.1"/>
    </source>
</evidence>
<comment type="caution">
    <text evidence="2">The sequence shown here is derived from an EMBL/GenBank/DDBJ whole genome shotgun (WGS) entry which is preliminary data.</text>
</comment>
<name>A0A8H3ZEP2_VENIN</name>
<accession>A0A8H3ZEP2</accession>
<reference evidence="2 3" key="1">
    <citation type="submission" date="2019-07" db="EMBL/GenBank/DDBJ databases">
        <title>Venturia inaequalis Genome Resource.</title>
        <authorList>
            <person name="Lichtner F.J."/>
        </authorList>
    </citation>
    <scope>NUCLEOTIDE SEQUENCE [LARGE SCALE GENOMIC DNA]</scope>
    <source>
        <strain evidence="1">Bline_iso_100314</strain>
        <strain evidence="2 3">DMI_063113</strain>
    </source>
</reference>
<evidence type="ECO:0000313" key="3">
    <source>
        <dbReference type="Proteomes" id="UP000490939"/>
    </source>
</evidence>
<organism evidence="2 3">
    <name type="scientific">Venturia inaequalis</name>
    <name type="common">Apple scab fungus</name>
    <dbReference type="NCBI Taxonomy" id="5025"/>
    <lineage>
        <taxon>Eukaryota</taxon>
        <taxon>Fungi</taxon>
        <taxon>Dikarya</taxon>
        <taxon>Ascomycota</taxon>
        <taxon>Pezizomycotina</taxon>
        <taxon>Dothideomycetes</taxon>
        <taxon>Pleosporomycetidae</taxon>
        <taxon>Venturiales</taxon>
        <taxon>Venturiaceae</taxon>
        <taxon>Venturia</taxon>
    </lineage>
</organism>
<keyword evidence="3" id="KW-1185">Reference proteome</keyword>
<gene>
    <name evidence="1" type="ORF">BLS_000249</name>
    <name evidence="2" type="ORF">EG327_002648</name>
</gene>
<protein>
    <submittedName>
        <fullName evidence="2">Uncharacterized protein</fullName>
    </submittedName>
</protein>